<organism evidence="2 3">
    <name type="scientific">Mycena belliarum</name>
    <dbReference type="NCBI Taxonomy" id="1033014"/>
    <lineage>
        <taxon>Eukaryota</taxon>
        <taxon>Fungi</taxon>
        <taxon>Dikarya</taxon>
        <taxon>Basidiomycota</taxon>
        <taxon>Agaricomycotina</taxon>
        <taxon>Agaricomycetes</taxon>
        <taxon>Agaricomycetidae</taxon>
        <taxon>Agaricales</taxon>
        <taxon>Marasmiineae</taxon>
        <taxon>Mycenaceae</taxon>
        <taxon>Mycena</taxon>
    </lineage>
</organism>
<name>A0AAD6XMQ8_9AGAR</name>
<evidence type="ECO:0000256" key="1">
    <source>
        <dbReference type="SAM" id="SignalP"/>
    </source>
</evidence>
<dbReference type="EMBL" id="JARJCN010000047">
    <property type="protein sequence ID" value="KAJ7081992.1"/>
    <property type="molecule type" value="Genomic_DNA"/>
</dbReference>
<dbReference type="Proteomes" id="UP001222325">
    <property type="component" value="Unassembled WGS sequence"/>
</dbReference>
<feature type="chain" id="PRO_5042139875" description="Extracellular membrane protein CFEM domain-containing protein" evidence="1">
    <location>
        <begin position="21"/>
        <end position="201"/>
    </location>
</feature>
<sequence>MMYHLLPLLLLLAFALGGHAQSSSSASRSASSSPSSKAIGTPTNSANLPSLSGVSSCVTNCLAVAAGAAGCGSQVAVDCFCHGTAVSSYIRAFQGCLQTCPTEVASAQALVEQFCAASSPSTSLSFPSFTASASSSASRSSGSSLSPSGSGSASVTAPASSSAASSTTSSNSAVVAHPLGLPLRSAALGLAGALIGVLLVR</sequence>
<dbReference type="AlphaFoldDB" id="A0AAD6XMQ8"/>
<evidence type="ECO:0000313" key="2">
    <source>
        <dbReference type="EMBL" id="KAJ7081992.1"/>
    </source>
</evidence>
<protein>
    <recommendedName>
        <fullName evidence="4">Extracellular membrane protein CFEM domain-containing protein</fullName>
    </recommendedName>
</protein>
<proteinExistence type="predicted"/>
<keyword evidence="1" id="KW-0732">Signal</keyword>
<comment type="caution">
    <text evidence="2">The sequence shown here is derived from an EMBL/GenBank/DDBJ whole genome shotgun (WGS) entry which is preliminary data.</text>
</comment>
<feature type="signal peptide" evidence="1">
    <location>
        <begin position="1"/>
        <end position="20"/>
    </location>
</feature>
<accession>A0AAD6XMQ8</accession>
<evidence type="ECO:0000313" key="3">
    <source>
        <dbReference type="Proteomes" id="UP001222325"/>
    </source>
</evidence>
<keyword evidence="3" id="KW-1185">Reference proteome</keyword>
<evidence type="ECO:0008006" key="4">
    <source>
        <dbReference type="Google" id="ProtNLM"/>
    </source>
</evidence>
<gene>
    <name evidence="2" type="ORF">B0H15DRAFT_853101</name>
</gene>
<reference evidence="2" key="1">
    <citation type="submission" date="2023-03" db="EMBL/GenBank/DDBJ databases">
        <title>Massive genome expansion in bonnet fungi (Mycena s.s.) driven by repeated elements and novel gene families across ecological guilds.</title>
        <authorList>
            <consortium name="Lawrence Berkeley National Laboratory"/>
            <person name="Harder C.B."/>
            <person name="Miyauchi S."/>
            <person name="Viragh M."/>
            <person name="Kuo A."/>
            <person name="Thoen E."/>
            <person name="Andreopoulos B."/>
            <person name="Lu D."/>
            <person name="Skrede I."/>
            <person name="Drula E."/>
            <person name="Henrissat B."/>
            <person name="Morin E."/>
            <person name="Kohler A."/>
            <person name="Barry K."/>
            <person name="LaButti K."/>
            <person name="Morin E."/>
            <person name="Salamov A."/>
            <person name="Lipzen A."/>
            <person name="Mereny Z."/>
            <person name="Hegedus B."/>
            <person name="Baldrian P."/>
            <person name="Stursova M."/>
            <person name="Weitz H."/>
            <person name="Taylor A."/>
            <person name="Grigoriev I.V."/>
            <person name="Nagy L.G."/>
            <person name="Martin F."/>
            <person name="Kauserud H."/>
        </authorList>
    </citation>
    <scope>NUCLEOTIDE SEQUENCE</scope>
    <source>
        <strain evidence="2">CBHHK173m</strain>
    </source>
</reference>